<accession>A0A7I8VB29</accession>
<dbReference type="PANTHER" id="PTHR10151:SF120">
    <property type="entry name" value="BIS(5'-ADENOSYL)-TRIPHOSPHATASE"/>
    <property type="match status" value="1"/>
</dbReference>
<reference evidence="2 3" key="1">
    <citation type="submission" date="2020-08" db="EMBL/GenBank/DDBJ databases">
        <authorList>
            <person name="Hejnol A."/>
        </authorList>
    </citation>
    <scope>NUCLEOTIDE SEQUENCE [LARGE SCALE GENOMIC DNA]</scope>
</reference>
<dbReference type="Gene3D" id="3.40.720.10">
    <property type="entry name" value="Alkaline Phosphatase, subunit A"/>
    <property type="match status" value="1"/>
</dbReference>
<evidence type="ECO:0000256" key="1">
    <source>
        <dbReference type="SAM" id="Phobius"/>
    </source>
</evidence>
<dbReference type="Pfam" id="PF01663">
    <property type="entry name" value="Phosphodiest"/>
    <property type="match status" value="1"/>
</dbReference>
<dbReference type="InterPro" id="IPR002591">
    <property type="entry name" value="Phosphodiest/P_Trfase"/>
</dbReference>
<keyword evidence="1" id="KW-0472">Membrane</keyword>
<dbReference type="GO" id="GO:0016787">
    <property type="term" value="F:hydrolase activity"/>
    <property type="evidence" value="ECO:0007669"/>
    <property type="project" value="UniProtKB-ARBA"/>
</dbReference>
<keyword evidence="1" id="KW-0812">Transmembrane</keyword>
<dbReference type="EMBL" id="CAJFCJ010000003">
    <property type="protein sequence ID" value="CAD5112841.1"/>
    <property type="molecule type" value="Genomic_DNA"/>
</dbReference>
<evidence type="ECO:0000313" key="3">
    <source>
        <dbReference type="Proteomes" id="UP000549394"/>
    </source>
</evidence>
<dbReference type="SUPFAM" id="SSF53649">
    <property type="entry name" value="Alkaline phosphatase-like"/>
    <property type="match status" value="1"/>
</dbReference>
<keyword evidence="1" id="KW-1133">Transmembrane helix</keyword>
<dbReference type="PANTHER" id="PTHR10151">
    <property type="entry name" value="ECTONUCLEOTIDE PYROPHOSPHATASE/PHOSPHODIESTERASE"/>
    <property type="match status" value="1"/>
</dbReference>
<dbReference type="Proteomes" id="UP000549394">
    <property type="component" value="Unassembled WGS sequence"/>
</dbReference>
<name>A0A7I8VB29_9ANNE</name>
<protein>
    <submittedName>
        <fullName evidence="2">DgyrCDS2053</fullName>
    </submittedName>
</protein>
<dbReference type="InterPro" id="IPR017850">
    <property type="entry name" value="Alkaline_phosphatase_core_sf"/>
</dbReference>
<evidence type="ECO:0000313" key="2">
    <source>
        <dbReference type="EMBL" id="CAD5112841.1"/>
    </source>
</evidence>
<proteinExistence type="predicted"/>
<keyword evidence="3" id="KW-1185">Reference proteome</keyword>
<feature type="transmembrane region" description="Helical" evidence="1">
    <location>
        <begin position="280"/>
        <end position="301"/>
    </location>
</feature>
<dbReference type="AlphaFoldDB" id="A0A7I8VB29"/>
<comment type="caution">
    <text evidence="2">The sequence shown here is derived from an EMBL/GenBank/DDBJ whole genome shotgun (WGS) entry which is preliminary data.</text>
</comment>
<gene>
    <name evidence="2" type="ORF">DGYR_LOCUS1911</name>
</gene>
<dbReference type="OrthoDB" id="415411at2759"/>
<sequence length="323" mass="37074">MWDWLGYYTNFNGVKPECCSDFKDIIYDNSSSGIPNFQLNLNYALGNFSLNQLDIALLYLPDGDDFGHKYGPNSKELADKVKQIDKDVVGHLINQLENFHYKNGSCKLKDMVDTVIFSDHGMATFDKDCLVDLEHIINNQTLVRHVQKSSTLYHIWPMENYKEEIVKELEKVDNITVLLKKDESKNNYHYRKNSRIAPDKYNKGDHGFDPYVTSNRAMNGIFYAFGPSIRKNIQLEPFRNVEIYQLLCSLTGLTCVKSSSTHFLATNVLKVERVFQLKTFLVLLICIGALMCIAAVGVIIYHRKRSCNSEYSSVKTDENYPLS</sequence>
<organism evidence="2 3">
    <name type="scientific">Dimorphilus gyrociliatus</name>
    <dbReference type="NCBI Taxonomy" id="2664684"/>
    <lineage>
        <taxon>Eukaryota</taxon>
        <taxon>Metazoa</taxon>
        <taxon>Spiralia</taxon>
        <taxon>Lophotrochozoa</taxon>
        <taxon>Annelida</taxon>
        <taxon>Polychaeta</taxon>
        <taxon>Polychaeta incertae sedis</taxon>
        <taxon>Dinophilidae</taxon>
        <taxon>Dimorphilus</taxon>
    </lineage>
</organism>